<dbReference type="FunFam" id="2.10.25.10:FF:000051">
    <property type="entry name" value="Laminin subunit alpha 4"/>
    <property type="match status" value="1"/>
</dbReference>
<dbReference type="PROSITE" id="PS50027">
    <property type="entry name" value="EGF_LAM_2"/>
    <property type="match status" value="5"/>
</dbReference>
<dbReference type="PROSITE" id="PS00022">
    <property type="entry name" value="EGF_1"/>
    <property type="match status" value="1"/>
</dbReference>
<evidence type="ECO:0000256" key="1">
    <source>
        <dbReference type="ARBA" id="ARBA00004302"/>
    </source>
</evidence>
<keyword evidence="4" id="KW-0084">Basement membrane</keyword>
<evidence type="ECO:0000259" key="9">
    <source>
        <dbReference type="PROSITE" id="PS50027"/>
    </source>
</evidence>
<evidence type="ECO:0000256" key="2">
    <source>
        <dbReference type="ARBA" id="ARBA00022729"/>
    </source>
</evidence>
<sequence length="486" mass="53267">MKGRDEEMGKKCSNGYYGQPAVPGGSCQPCDCHSNLDLSVPGSCDPITGQCLRCRQGYGGGACDSCAEGYYGDAITAKNCQPCQCHTNGSVSEVCNKDTGECQCRENVVGRQCDECMPNCWWDAERQECMPCRCSPHGSISQRCDVEGRCICRPGFVGRRCDLRRQGYERRETRRPVERVSMEAVQQRWGGSTRTGGCARGAYRPKTGPQTHGIATVGGCVPCHCNSFGSKSFDCDENACQCSHVGNNCDANTGQCICPPNTIGERCDRCAPNHWGHDIVTGCKECGCSVIGSVTQQCNVNTGCCFCQDSFRGEKCNECQIGYRDFPQCTQCECSISGSDSQTCDLERQVCACADRTGKCSCKLTLKPEQTVLPLVDKSNTMETRRGVSFQHPEILAHSELITSTLSEPYYWKLPEQFSGSMITAYGGQLKYAVYYEARDETGPSSYEPQVIIKGGPNHNVLITRHIPGLQIGQLTRHEIDMTEVQ</sequence>
<dbReference type="Proteomes" id="UP000298787">
    <property type="component" value="Chromosome 9"/>
</dbReference>
<feature type="disulfide bond" evidence="8">
    <location>
        <begin position="286"/>
        <end position="298"/>
    </location>
</feature>
<feature type="domain" description="Laminin EGF-like" evidence="9">
    <location>
        <begin position="132"/>
        <end position="176"/>
    </location>
</feature>
<feature type="disulfide bond" evidence="8">
    <location>
        <begin position="307"/>
        <end position="316"/>
    </location>
</feature>
<dbReference type="FunFam" id="2.10.25.10:FF:000082">
    <property type="entry name" value="Laminin subunit alpha 1"/>
    <property type="match status" value="1"/>
</dbReference>
<feature type="disulfide bond" evidence="8">
    <location>
        <begin position="288"/>
        <end position="305"/>
    </location>
</feature>
<comment type="caution">
    <text evidence="8">Lacks conserved residue(s) required for the propagation of feature annotation.</text>
</comment>
<dbReference type="FunFam" id="2.10.25.10:FF:000189">
    <property type="entry name" value="Laminin subunit alpha 2"/>
    <property type="match status" value="1"/>
</dbReference>
<keyword evidence="12" id="KW-1185">Reference proteome</keyword>
<dbReference type="PRINTS" id="PR00011">
    <property type="entry name" value="EGFLAMININ"/>
</dbReference>
<dbReference type="SUPFAM" id="SSF57196">
    <property type="entry name" value="EGF/Laminin"/>
    <property type="match status" value="5"/>
</dbReference>
<feature type="disulfide bond" evidence="8">
    <location>
        <begin position="83"/>
        <end position="95"/>
    </location>
</feature>
<reference evidence="11 12" key="1">
    <citation type="submission" date="2019-01" db="EMBL/GenBank/DDBJ databases">
        <title>Genome Assembly of Collichthys lucidus.</title>
        <authorList>
            <person name="Cai M."/>
            <person name="Xiao S."/>
        </authorList>
    </citation>
    <scope>NUCLEOTIDE SEQUENCE [LARGE SCALE GENOMIC DNA]</scope>
    <source>
        <strain evidence="11">JT15FE1705JMU</strain>
        <tissue evidence="11">Muscle</tissue>
    </source>
</reference>
<proteinExistence type="predicted"/>
<evidence type="ECO:0000256" key="5">
    <source>
        <dbReference type="ARBA" id="ARBA00023157"/>
    </source>
</evidence>
<keyword evidence="5 8" id="KW-1015">Disulfide bond</keyword>
<keyword evidence="2" id="KW-0732">Signal</keyword>
<dbReference type="PANTHER" id="PTHR10574:SF406">
    <property type="entry name" value="LAMININ SUBUNIT ALPHA 5"/>
    <property type="match status" value="1"/>
</dbReference>
<dbReference type="GO" id="GO:0005201">
    <property type="term" value="F:extracellular matrix structural constituent"/>
    <property type="evidence" value="ECO:0007669"/>
    <property type="project" value="TreeGrafter"/>
</dbReference>
<evidence type="ECO:0000313" key="12">
    <source>
        <dbReference type="Proteomes" id="UP000298787"/>
    </source>
</evidence>
<keyword evidence="4" id="KW-0272">Extracellular matrix</keyword>
<dbReference type="InterPro" id="IPR050440">
    <property type="entry name" value="Laminin/Netrin_ECM"/>
</dbReference>
<dbReference type="EMBL" id="CM014086">
    <property type="protein sequence ID" value="TKS76274.1"/>
    <property type="molecule type" value="Genomic_DNA"/>
</dbReference>
<feature type="domain" description="Laminin IV type A" evidence="10">
    <location>
        <begin position="368"/>
        <end position="486"/>
    </location>
</feature>
<dbReference type="Gene3D" id="2.10.25.10">
    <property type="entry name" value="Laminin"/>
    <property type="match status" value="5"/>
</dbReference>
<feature type="domain" description="Laminin EGF-like" evidence="9">
    <location>
        <begin position="30"/>
        <end position="82"/>
    </location>
</feature>
<dbReference type="STRING" id="240159.A0A4U5UMV1"/>
<evidence type="ECO:0000313" key="11">
    <source>
        <dbReference type="EMBL" id="TKS76274.1"/>
    </source>
</evidence>
<dbReference type="InterPro" id="IPR000034">
    <property type="entry name" value="Laminin_IV"/>
</dbReference>
<dbReference type="PROSITE" id="PS01248">
    <property type="entry name" value="EGF_LAM_1"/>
    <property type="match status" value="4"/>
</dbReference>
<evidence type="ECO:0000256" key="7">
    <source>
        <dbReference type="ARBA" id="ARBA00023292"/>
    </source>
</evidence>
<accession>A0A4U5UMV1</accession>
<dbReference type="GO" id="GO:0009887">
    <property type="term" value="P:animal organ morphogenesis"/>
    <property type="evidence" value="ECO:0007669"/>
    <property type="project" value="TreeGrafter"/>
</dbReference>
<feature type="domain" description="Laminin EGF-like" evidence="9">
    <location>
        <begin position="286"/>
        <end position="331"/>
    </location>
</feature>
<protein>
    <submittedName>
        <fullName evidence="11">Laminin subunit alpha-2</fullName>
    </submittedName>
</protein>
<feature type="domain" description="Laminin EGF-like" evidence="9">
    <location>
        <begin position="83"/>
        <end position="131"/>
    </location>
</feature>
<evidence type="ECO:0000256" key="3">
    <source>
        <dbReference type="ARBA" id="ARBA00022737"/>
    </source>
</evidence>
<dbReference type="SMART" id="SM00180">
    <property type="entry name" value="EGF_Lam"/>
    <property type="match status" value="5"/>
</dbReference>
<keyword evidence="7 8" id="KW-0424">Laminin EGF-like domain</keyword>
<dbReference type="InterPro" id="IPR002049">
    <property type="entry name" value="LE_dom"/>
</dbReference>
<feature type="domain" description="Laminin EGF-like" evidence="9">
    <location>
        <begin position="240"/>
        <end position="285"/>
    </location>
</feature>
<dbReference type="GO" id="GO:0009888">
    <property type="term" value="P:tissue development"/>
    <property type="evidence" value="ECO:0007669"/>
    <property type="project" value="TreeGrafter"/>
</dbReference>
<comment type="subcellular location">
    <subcellularLocation>
        <location evidence="1">Secreted</location>
        <location evidence="1">Extracellular space</location>
        <location evidence="1">Extracellular matrix</location>
        <location evidence="1">Basement membrane</location>
    </subcellularLocation>
</comment>
<dbReference type="PANTHER" id="PTHR10574">
    <property type="entry name" value="NETRIN/LAMININ-RELATED"/>
    <property type="match status" value="1"/>
</dbReference>
<evidence type="ECO:0000256" key="6">
    <source>
        <dbReference type="ARBA" id="ARBA00023180"/>
    </source>
</evidence>
<feature type="disulfide bond" evidence="8">
    <location>
        <begin position="132"/>
        <end position="144"/>
    </location>
</feature>
<feature type="disulfide bond" evidence="8">
    <location>
        <begin position="258"/>
        <end position="267"/>
    </location>
</feature>
<dbReference type="SMART" id="SM00281">
    <property type="entry name" value="LamB"/>
    <property type="match status" value="1"/>
</dbReference>
<dbReference type="AlphaFoldDB" id="A0A4U5UMV1"/>
<dbReference type="SMART" id="SM00181">
    <property type="entry name" value="EGF"/>
    <property type="match status" value="3"/>
</dbReference>
<dbReference type="GO" id="GO:0005604">
    <property type="term" value="C:basement membrane"/>
    <property type="evidence" value="ECO:0007669"/>
    <property type="project" value="UniProtKB-SubCell"/>
</dbReference>
<dbReference type="Pfam" id="PF00052">
    <property type="entry name" value="Laminin_B"/>
    <property type="match status" value="1"/>
</dbReference>
<keyword evidence="4" id="KW-0964">Secreted</keyword>
<feature type="disulfide bond" evidence="8">
    <location>
        <begin position="104"/>
        <end position="113"/>
    </location>
</feature>
<name>A0A4U5UMV1_COLLU</name>
<feature type="disulfide bond" evidence="8">
    <location>
        <begin position="85"/>
        <end position="102"/>
    </location>
</feature>
<dbReference type="CDD" id="cd00055">
    <property type="entry name" value="EGF_Lam"/>
    <property type="match status" value="5"/>
</dbReference>
<dbReference type="GO" id="GO:0005576">
    <property type="term" value="C:extracellular region"/>
    <property type="evidence" value="ECO:0007669"/>
    <property type="project" value="UniProtKB-ARBA"/>
</dbReference>
<feature type="disulfide bond" evidence="8">
    <location>
        <begin position="152"/>
        <end position="161"/>
    </location>
</feature>
<evidence type="ECO:0000256" key="4">
    <source>
        <dbReference type="ARBA" id="ARBA00022869"/>
    </source>
</evidence>
<organism evidence="11 12">
    <name type="scientific">Collichthys lucidus</name>
    <name type="common">Big head croaker</name>
    <name type="synonym">Sciaena lucida</name>
    <dbReference type="NCBI Taxonomy" id="240159"/>
    <lineage>
        <taxon>Eukaryota</taxon>
        <taxon>Metazoa</taxon>
        <taxon>Chordata</taxon>
        <taxon>Craniata</taxon>
        <taxon>Vertebrata</taxon>
        <taxon>Euteleostomi</taxon>
        <taxon>Actinopterygii</taxon>
        <taxon>Neopterygii</taxon>
        <taxon>Teleostei</taxon>
        <taxon>Neoteleostei</taxon>
        <taxon>Acanthomorphata</taxon>
        <taxon>Eupercaria</taxon>
        <taxon>Sciaenidae</taxon>
        <taxon>Collichthys</taxon>
    </lineage>
</organism>
<dbReference type="InterPro" id="IPR000742">
    <property type="entry name" value="EGF"/>
</dbReference>
<dbReference type="GO" id="GO:0007411">
    <property type="term" value="P:axon guidance"/>
    <property type="evidence" value="ECO:0007669"/>
    <property type="project" value="TreeGrafter"/>
</dbReference>
<dbReference type="Pfam" id="PF00053">
    <property type="entry name" value="EGF_laminin"/>
    <property type="match status" value="5"/>
</dbReference>
<keyword evidence="3" id="KW-0677">Repeat</keyword>
<gene>
    <name evidence="11" type="ORF">D9C73_009564</name>
</gene>
<keyword evidence="6" id="KW-0325">Glycoprotein</keyword>
<dbReference type="PROSITE" id="PS51115">
    <property type="entry name" value="LAMININ_IVA"/>
    <property type="match status" value="1"/>
</dbReference>
<feature type="disulfide bond" evidence="8">
    <location>
        <begin position="54"/>
        <end position="63"/>
    </location>
</feature>
<evidence type="ECO:0000256" key="8">
    <source>
        <dbReference type="PROSITE-ProRule" id="PRU00460"/>
    </source>
</evidence>
<dbReference type="FunFam" id="2.10.25.10:FF:000011">
    <property type="entry name" value="Cadherin EGF LAG seven-pass G-type receptor"/>
    <property type="match status" value="1"/>
</dbReference>
<evidence type="ECO:0000259" key="10">
    <source>
        <dbReference type="PROSITE" id="PS51115"/>
    </source>
</evidence>
<feature type="disulfide bond" evidence="8">
    <location>
        <begin position="66"/>
        <end position="80"/>
    </location>
</feature>